<dbReference type="InterPro" id="IPR006419">
    <property type="entry name" value="NMN_transpt_PnuC"/>
</dbReference>
<dbReference type="AlphaFoldDB" id="A0AAW8B1H5"/>
<dbReference type="NCBIfam" id="TIGR01528">
    <property type="entry name" value="NMN_trans_PnuC"/>
    <property type="match status" value="1"/>
</dbReference>
<organism evidence="11 12">
    <name type="scientific">Porticoccus litoralis</name>
    <dbReference type="NCBI Taxonomy" id="434086"/>
    <lineage>
        <taxon>Bacteria</taxon>
        <taxon>Pseudomonadati</taxon>
        <taxon>Pseudomonadota</taxon>
        <taxon>Gammaproteobacteria</taxon>
        <taxon>Cellvibrionales</taxon>
        <taxon>Porticoccaceae</taxon>
        <taxon>Porticoccus</taxon>
    </lineage>
</organism>
<reference evidence="11" key="1">
    <citation type="journal article" date="2010" name="Int. J. Syst. Evol. Microbiol.">
        <title>Porticoccus litoralis gen. nov., sp. nov., a gammaproteobacterium isolated from the Yellow Sea.</title>
        <authorList>
            <person name="Oh H.M."/>
            <person name="Kim H."/>
            <person name="Kim K.M."/>
            <person name="Min G.S."/>
            <person name="Cho J.C."/>
        </authorList>
    </citation>
    <scope>NUCLEOTIDE SEQUENCE</scope>
    <source>
        <strain evidence="11">DSM 25064</strain>
    </source>
</reference>
<feature type="transmembrane region" description="Helical" evidence="10">
    <location>
        <begin position="91"/>
        <end position="110"/>
    </location>
</feature>
<evidence type="ECO:0000256" key="4">
    <source>
        <dbReference type="ARBA" id="ARBA00017522"/>
    </source>
</evidence>
<evidence type="ECO:0000256" key="5">
    <source>
        <dbReference type="ARBA" id="ARBA00022448"/>
    </source>
</evidence>
<protein>
    <recommendedName>
        <fullName evidence="4">Nicotinamide riboside transporter PnuC</fullName>
    </recommendedName>
</protein>
<reference evidence="11" key="2">
    <citation type="submission" date="2023-08" db="EMBL/GenBank/DDBJ databases">
        <authorList>
            <person name="Luo J."/>
        </authorList>
    </citation>
    <scope>NUCLEOTIDE SEQUENCE</scope>
    <source>
        <strain evidence="11">DSM 25064</strain>
    </source>
</reference>
<dbReference type="Pfam" id="PF04973">
    <property type="entry name" value="NMN_transporter"/>
    <property type="match status" value="1"/>
</dbReference>
<proteinExistence type="inferred from homology"/>
<dbReference type="RefSeq" id="WP_305169153.1">
    <property type="nucleotide sequence ID" value="NZ_JAUUUU010000001.1"/>
</dbReference>
<evidence type="ECO:0000256" key="9">
    <source>
        <dbReference type="ARBA" id="ARBA00023136"/>
    </source>
</evidence>
<comment type="similarity">
    <text evidence="3">Belongs to the nicotinamide ribonucleoside (NR) uptake permease (TC 4.B.1) family.</text>
</comment>
<gene>
    <name evidence="11" type="primary">pnuC</name>
    <name evidence="11" type="ORF">Q8A57_01490</name>
</gene>
<keyword evidence="6" id="KW-1003">Cell membrane</keyword>
<feature type="transmembrane region" description="Helical" evidence="10">
    <location>
        <begin position="6"/>
        <end position="21"/>
    </location>
</feature>
<evidence type="ECO:0000256" key="8">
    <source>
        <dbReference type="ARBA" id="ARBA00022989"/>
    </source>
</evidence>
<comment type="caution">
    <text evidence="11">The sequence shown here is derived from an EMBL/GenBank/DDBJ whole genome shotgun (WGS) entry which is preliminary data.</text>
</comment>
<evidence type="ECO:0000256" key="6">
    <source>
        <dbReference type="ARBA" id="ARBA00022475"/>
    </source>
</evidence>
<comment type="function">
    <text evidence="1">Required for nicotinamide riboside transport across the inner membrane.</text>
</comment>
<feature type="transmembrane region" description="Helical" evidence="10">
    <location>
        <begin position="28"/>
        <end position="47"/>
    </location>
</feature>
<evidence type="ECO:0000256" key="3">
    <source>
        <dbReference type="ARBA" id="ARBA00006669"/>
    </source>
</evidence>
<keyword evidence="7 10" id="KW-0812">Transmembrane</keyword>
<keyword evidence="9 10" id="KW-0472">Membrane</keyword>
<evidence type="ECO:0000256" key="10">
    <source>
        <dbReference type="SAM" id="Phobius"/>
    </source>
</evidence>
<evidence type="ECO:0000313" key="11">
    <source>
        <dbReference type="EMBL" id="MDP1519641.1"/>
    </source>
</evidence>
<evidence type="ECO:0000256" key="2">
    <source>
        <dbReference type="ARBA" id="ARBA00004651"/>
    </source>
</evidence>
<keyword evidence="8 10" id="KW-1133">Transmembrane helix</keyword>
<dbReference type="EMBL" id="JAUUUU010000001">
    <property type="protein sequence ID" value="MDP1519641.1"/>
    <property type="molecule type" value="Genomic_DNA"/>
</dbReference>
<feature type="transmembrane region" description="Helical" evidence="10">
    <location>
        <begin position="53"/>
        <end position="70"/>
    </location>
</feature>
<dbReference type="PANTHER" id="PTHR36122">
    <property type="entry name" value="NICOTINAMIDE RIBOSIDE TRANSPORTER PNUC"/>
    <property type="match status" value="1"/>
</dbReference>
<feature type="transmembrane region" description="Helical" evidence="10">
    <location>
        <begin position="163"/>
        <end position="182"/>
    </location>
</feature>
<dbReference type="GO" id="GO:0034257">
    <property type="term" value="F:nicotinamide riboside transmembrane transporter activity"/>
    <property type="evidence" value="ECO:0007669"/>
    <property type="project" value="InterPro"/>
</dbReference>
<sequence length="199" mass="23168">MPPWLNLELAAALLSLAYLVLAMRENSLCWYCAFFGTAIYIWIFGGVKLYMDSLLNVYYLVMAVYGWYQWQRGGKNHRGLAISSWRMRHHLFALLGVLLLSAISGYLLKINTDAQWPYLDSFTTWGSVLTTYMVAKKILENWLYWIIVDGVSIYLYLDRALFFTAALFAIYLVLVVIGYFTWRKHYFGQYQQETPADAV</sequence>
<accession>A0AAW8B1H5</accession>
<evidence type="ECO:0000256" key="1">
    <source>
        <dbReference type="ARBA" id="ARBA00002672"/>
    </source>
</evidence>
<dbReference type="Proteomes" id="UP001178354">
    <property type="component" value="Unassembled WGS sequence"/>
</dbReference>
<comment type="subcellular location">
    <subcellularLocation>
        <location evidence="2">Cell membrane</location>
        <topology evidence="2">Multi-pass membrane protein</topology>
    </subcellularLocation>
</comment>
<keyword evidence="12" id="KW-1185">Reference proteome</keyword>
<evidence type="ECO:0000313" key="12">
    <source>
        <dbReference type="Proteomes" id="UP001178354"/>
    </source>
</evidence>
<keyword evidence="5" id="KW-0813">Transport</keyword>
<name>A0AAW8B1H5_9GAMM</name>
<dbReference type="GO" id="GO:0005886">
    <property type="term" value="C:plasma membrane"/>
    <property type="evidence" value="ECO:0007669"/>
    <property type="project" value="UniProtKB-SubCell"/>
</dbReference>
<evidence type="ECO:0000256" key="7">
    <source>
        <dbReference type="ARBA" id="ARBA00022692"/>
    </source>
</evidence>
<dbReference type="PANTHER" id="PTHR36122:SF2">
    <property type="entry name" value="NICOTINAMIDE RIBOSIDE TRANSPORTER PNUC"/>
    <property type="match status" value="1"/>
</dbReference>